<keyword evidence="3" id="KW-1185">Reference proteome</keyword>
<keyword evidence="1" id="KW-0732">Signal</keyword>
<evidence type="ECO:0000313" key="2">
    <source>
        <dbReference type="EMBL" id="MTE11457.1"/>
    </source>
</evidence>
<dbReference type="Proteomes" id="UP000432464">
    <property type="component" value="Unassembled WGS sequence"/>
</dbReference>
<evidence type="ECO:0000313" key="3">
    <source>
        <dbReference type="Proteomes" id="UP000432464"/>
    </source>
</evidence>
<dbReference type="EMBL" id="WMBB01000001">
    <property type="protein sequence ID" value="MTE11457.1"/>
    <property type="molecule type" value="Genomic_DNA"/>
</dbReference>
<feature type="signal peptide" evidence="1">
    <location>
        <begin position="1"/>
        <end position="20"/>
    </location>
</feature>
<feature type="chain" id="PRO_5039306752" evidence="1">
    <location>
        <begin position="21"/>
        <end position="138"/>
    </location>
</feature>
<comment type="caution">
    <text evidence="2">The sequence shown here is derived from an EMBL/GenBank/DDBJ whole genome shotgun (WGS) entry which is preliminary data.</text>
</comment>
<dbReference type="RefSeq" id="WP_154785972.1">
    <property type="nucleotide sequence ID" value="NZ_WMBB01000001.1"/>
</dbReference>
<gene>
    <name evidence="2" type="ORF">GLP40_01450</name>
</gene>
<protein>
    <submittedName>
        <fullName evidence="2">Uncharacterized protein</fullName>
    </submittedName>
</protein>
<accession>A0A6I3KPX6</accession>
<name>A0A6I3KPX6_9NOCA</name>
<evidence type="ECO:0000256" key="1">
    <source>
        <dbReference type="SAM" id="SignalP"/>
    </source>
</evidence>
<reference evidence="2 3" key="1">
    <citation type="submission" date="2019-11" db="EMBL/GenBank/DDBJ databases">
        <title>Nocardia sp. nov. CT2-14 isolated from soil.</title>
        <authorList>
            <person name="Kanchanasin P."/>
            <person name="Tanasupawat S."/>
            <person name="Yuki M."/>
            <person name="Kudo T."/>
        </authorList>
    </citation>
    <scope>NUCLEOTIDE SEQUENCE [LARGE SCALE GENOMIC DNA]</scope>
    <source>
        <strain evidence="2 3">CT2-14</strain>
    </source>
</reference>
<organism evidence="2 3">
    <name type="scientific">Nocardia aurantiaca</name>
    <dbReference type="NCBI Taxonomy" id="2675850"/>
    <lineage>
        <taxon>Bacteria</taxon>
        <taxon>Bacillati</taxon>
        <taxon>Actinomycetota</taxon>
        <taxon>Actinomycetes</taxon>
        <taxon>Mycobacteriales</taxon>
        <taxon>Nocardiaceae</taxon>
        <taxon>Nocardia</taxon>
    </lineage>
</organism>
<proteinExistence type="predicted"/>
<dbReference type="AlphaFoldDB" id="A0A6I3KPX6"/>
<sequence length="138" mass="14331">MRIRTAVATVGIALAGAALATTASAGSAAAFTPYINPGGGIYVGVDLNHDETVALSNTWIPAAIDQINMAHNRVALDPYFSEIPKVDGKVYGNLTQIVGEAADTPGGQVGLALIDPAVHHGGNFLLIQDLGGWDYYLR</sequence>